<accession>A0A9W9SWG9</accession>
<protein>
    <submittedName>
        <fullName evidence="2">Uncharacterized protein</fullName>
    </submittedName>
</protein>
<sequence length="60" mass="6563">MSGGPSVGLSKQNTNENLPPQLYPHPSDNGPTNQNKKEDKDDKVDGLRWLKQTILAYGAV</sequence>
<comment type="caution">
    <text evidence="2">The sequence shown here is derived from an EMBL/GenBank/DDBJ whole genome shotgun (WGS) entry which is preliminary data.</text>
</comment>
<name>A0A9W9SWG9_9EURO</name>
<reference evidence="2" key="2">
    <citation type="journal article" date="2023" name="IMA Fungus">
        <title>Comparative genomic study of the Penicillium genus elucidates a diverse pangenome and 15 lateral gene transfer events.</title>
        <authorList>
            <person name="Petersen C."/>
            <person name="Sorensen T."/>
            <person name="Nielsen M.R."/>
            <person name="Sondergaard T.E."/>
            <person name="Sorensen J.L."/>
            <person name="Fitzpatrick D.A."/>
            <person name="Frisvad J.C."/>
            <person name="Nielsen K.L."/>
        </authorList>
    </citation>
    <scope>NUCLEOTIDE SEQUENCE</scope>
    <source>
        <strain evidence="2">IBT 20477</strain>
    </source>
</reference>
<evidence type="ECO:0000313" key="2">
    <source>
        <dbReference type="EMBL" id="KAJ5200960.1"/>
    </source>
</evidence>
<reference evidence="2" key="1">
    <citation type="submission" date="2022-11" db="EMBL/GenBank/DDBJ databases">
        <authorList>
            <person name="Petersen C."/>
        </authorList>
    </citation>
    <scope>NUCLEOTIDE SEQUENCE</scope>
    <source>
        <strain evidence="2">IBT 20477</strain>
    </source>
</reference>
<feature type="compositionally biased region" description="Polar residues" evidence="1">
    <location>
        <begin position="9"/>
        <end position="18"/>
    </location>
</feature>
<dbReference type="EMBL" id="JAPQKQ010000004">
    <property type="protein sequence ID" value="KAJ5200960.1"/>
    <property type="molecule type" value="Genomic_DNA"/>
</dbReference>
<gene>
    <name evidence="2" type="ORF">N7449_005763</name>
</gene>
<proteinExistence type="predicted"/>
<keyword evidence="3" id="KW-1185">Reference proteome</keyword>
<evidence type="ECO:0000256" key="1">
    <source>
        <dbReference type="SAM" id="MobiDB-lite"/>
    </source>
</evidence>
<feature type="region of interest" description="Disordered" evidence="1">
    <location>
        <begin position="1"/>
        <end position="45"/>
    </location>
</feature>
<feature type="compositionally biased region" description="Basic and acidic residues" evidence="1">
    <location>
        <begin position="35"/>
        <end position="45"/>
    </location>
</feature>
<dbReference type="AlphaFoldDB" id="A0A9W9SWG9"/>
<dbReference type="Proteomes" id="UP001150942">
    <property type="component" value="Unassembled WGS sequence"/>
</dbReference>
<evidence type="ECO:0000313" key="3">
    <source>
        <dbReference type="Proteomes" id="UP001150942"/>
    </source>
</evidence>
<organism evidence="2 3">
    <name type="scientific">Penicillium cf. viridicatum</name>
    <dbReference type="NCBI Taxonomy" id="2972119"/>
    <lineage>
        <taxon>Eukaryota</taxon>
        <taxon>Fungi</taxon>
        <taxon>Dikarya</taxon>
        <taxon>Ascomycota</taxon>
        <taxon>Pezizomycotina</taxon>
        <taxon>Eurotiomycetes</taxon>
        <taxon>Eurotiomycetidae</taxon>
        <taxon>Eurotiales</taxon>
        <taxon>Aspergillaceae</taxon>
        <taxon>Penicillium</taxon>
    </lineage>
</organism>